<sequence length="117" mass="12667">MYQSGGNKLETHFAVNHPSAAGLKCNLVLLILGELLPSTSTGLEGQRPAGDRDCSVVFLHLMHSGLLRVKLQHIPTTGRAGLATPLVDGMVVSRRVLGSLVRQTALNTCRRRRLDND</sequence>
<evidence type="ECO:0000313" key="1">
    <source>
        <dbReference type="EMBL" id="CAG2064241.1"/>
    </source>
</evidence>
<reference evidence="1" key="1">
    <citation type="submission" date="2021-03" db="EMBL/GenBank/DDBJ databases">
        <authorList>
            <person name="Tran Van P."/>
        </authorList>
    </citation>
    <scope>NUCLEOTIDE SEQUENCE</scope>
</reference>
<dbReference type="InterPro" id="IPR039930">
    <property type="entry name" value="RALGAPB"/>
</dbReference>
<proteinExistence type="predicted"/>
<feature type="non-terminal residue" evidence="1">
    <location>
        <position position="117"/>
    </location>
</feature>
<keyword evidence="2" id="KW-1185">Reference proteome</keyword>
<accession>A0ABN7PD36</accession>
<dbReference type="Proteomes" id="UP001153148">
    <property type="component" value="Unassembled WGS sequence"/>
</dbReference>
<dbReference type="PANTHER" id="PTHR21344">
    <property type="entry name" value="RAL GTPASE-ACTIVATING PROTEIN SUBUNIT BETA"/>
    <property type="match status" value="1"/>
</dbReference>
<evidence type="ECO:0000313" key="2">
    <source>
        <dbReference type="Proteomes" id="UP001153148"/>
    </source>
</evidence>
<gene>
    <name evidence="1" type="ORF">TPAB3V08_LOCUS11188</name>
</gene>
<protein>
    <submittedName>
        <fullName evidence="1">Uncharacterized protein</fullName>
    </submittedName>
</protein>
<comment type="caution">
    <text evidence="1">The sequence shown here is derived from an EMBL/GenBank/DDBJ whole genome shotgun (WGS) entry which is preliminary data.</text>
</comment>
<dbReference type="EMBL" id="CAJPIN010032656">
    <property type="protein sequence ID" value="CAG2064241.1"/>
    <property type="molecule type" value="Genomic_DNA"/>
</dbReference>
<dbReference type="PANTHER" id="PTHR21344:SF1">
    <property type="entry name" value="RAL GTPASE-ACTIVATING PROTEIN SUBUNIT BETA"/>
    <property type="match status" value="1"/>
</dbReference>
<name>A0ABN7PD36_TIMPD</name>
<organism evidence="1 2">
    <name type="scientific">Timema podura</name>
    <name type="common">Walking stick</name>
    <dbReference type="NCBI Taxonomy" id="61482"/>
    <lineage>
        <taxon>Eukaryota</taxon>
        <taxon>Metazoa</taxon>
        <taxon>Ecdysozoa</taxon>
        <taxon>Arthropoda</taxon>
        <taxon>Hexapoda</taxon>
        <taxon>Insecta</taxon>
        <taxon>Pterygota</taxon>
        <taxon>Neoptera</taxon>
        <taxon>Polyneoptera</taxon>
        <taxon>Phasmatodea</taxon>
        <taxon>Timematodea</taxon>
        <taxon>Timematoidea</taxon>
        <taxon>Timematidae</taxon>
        <taxon>Timema</taxon>
    </lineage>
</organism>